<accession>A0ACC6TC56</accession>
<organism evidence="1 2">
    <name type="scientific">Arthrobacter nitrophenolicus</name>
    <dbReference type="NCBI Taxonomy" id="683150"/>
    <lineage>
        <taxon>Bacteria</taxon>
        <taxon>Bacillati</taxon>
        <taxon>Actinomycetota</taxon>
        <taxon>Actinomycetes</taxon>
        <taxon>Micrococcales</taxon>
        <taxon>Micrococcaceae</taxon>
        <taxon>Arthrobacter</taxon>
    </lineage>
</organism>
<protein>
    <submittedName>
        <fullName evidence="1">Uncharacterized protein</fullName>
    </submittedName>
</protein>
<dbReference type="Proteomes" id="UP001549207">
    <property type="component" value="Unassembled WGS sequence"/>
</dbReference>
<proteinExistence type="predicted"/>
<gene>
    <name evidence="1" type="ORF">ABIC98_000841</name>
</gene>
<name>A0ACC6TC56_9MICC</name>
<dbReference type="EMBL" id="JBEPNJ010000002">
    <property type="protein sequence ID" value="MET3771210.1"/>
    <property type="molecule type" value="Genomic_DNA"/>
</dbReference>
<sequence length="250" mass="24399">MKTSVLGTLAATALLAMTITACGGTSAPATGSQAATGAPAATTASAPTPTPTPTPKAYTAEELSAVLAQLQDSSGRKLSVMASSDLAGSIEQGKALIASMDVQPAECKEMAASTGVPALDGVVMAAGQSLDAAAGSMTMLTLATGLDEAFVAGTAAQEQQLAACSAMTMTVSGVTADVTLTPLDAVGTIPGTLAFRTDTFLSDGQVQSVITAQALQQGVLFTAVAAGGESEAEAVARTGALLDSAAALLK</sequence>
<keyword evidence="2" id="KW-1185">Reference proteome</keyword>
<evidence type="ECO:0000313" key="2">
    <source>
        <dbReference type="Proteomes" id="UP001549207"/>
    </source>
</evidence>
<evidence type="ECO:0000313" key="1">
    <source>
        <dbReference type="EMBL" id="MET3771210.1"/>
    </source>
</evidence>
<comment type="caution">
    <text evidence="1">The sequence shown here is derived from an EMBL/GenBank/DDBJ whole genome shotgun (WGS) entry which is preliminary data.</text>
</comment>
<reference evidence="1" key="1">
    <citation type="submission" date="2024-06" db="EMBL/GenBank/DDBJ databases">
        <title>Genomic Encyclopedia of Type Strains, Phase IV (KMG-IV): sequencing the most valuable type-strain genomes for metagenomic binning, comparative biology and taxonomic classification.</title>
        <authorList>
            <person name="Goeker M."/>
        </authorList>
    </citation>
    <scope>NUCLEOTIDE SEQUENCE</scope>
    <source>
        <strain evidence="1">SJCon</strain>
    </source>
</reference>